<dbReference type="Proteomes" id="UP000253303">
    <property type="component" value="Unassembled WGS sequence"/>
</dbReference>
<name>A0A366M952_9ACTN</name>
<sequence length="594" mass="62187">MSPTDVSRPQTHVTDTDARVRRAVLRELRPGPRPALALAGAVVAATVLPLAAPQLTRIFVDDAIAGASLAHLTLVAAGYLAFAVAGQGARVLTAWLASILAWDGTDRLRERLAAHALGLDMAFHAGHPPGEMIERVDGDVVAVADFVVAFLLDVVASVLLLAGVVVVVLAVDPRVGGALLAYCALAGFLMARAQRLAVPSAARSRAAGAVMYGHMEERLAGVEDIRANGAGEHLVGRFHQVSAAWFRADRRGAQVGTVVIAGTSVAFAAGTALVLGLAVWIGRSGALSVGTAVLLFQYAQMVRTPFERLIDQLQHYQAALAGMARIGALLAERRTLPDPARPVPLPAAGPLALRFDGVGFAYADDDTEVLTGIDLTLAPGETLGLAGRTGSGKTTIGRLTLRLYDPTRGAVLAGGVDLRDADPLSVRRRIGVVTQDVQIFAASVRDNLTLFRPIADDARLREVLTEVGLADWLAGLPDGLDSRLTRAAAGLSAGEAQLLAFARAFLIDPGLVVLDEAAGRLDPATERRVERAVDRLLDGRTGVIIAHRLSSLAKVDKIAVIEDGRIVEYGRRADLAADAGSRFAGLLAAAGVTR</sequence>
<dbReference type="GO" id="GO:0005886">
    <property type="term" value="C:plasma membrane"/>
    <property type="evidence" value="ECO:0007669"/>
    <property type="project" value="UniProtKB-SubCell"/>
</dbReference>
<evidence type="ECO:0000259" key="8">
    <source>
        <dbReference type="PROSITE" id="PS50893"/>
    </source>
</evidence>
<dbReference type="GO" id="GO:0015421">
    <property type="term" value="F:ABC-type oligopeptide transporter activity"/>
    <property type="evidence" value="ECO:0007669"/>
    <property type="project" value="TreeGrafter"/>
</dbReference>
<keyword evidence="2 7" id="KW-0812">Transmembrane</keyword>
<dbReference type="SMART" id="SM00382">
    <property type="entry name" value="AAA"/>
    <property type="match status" value="1"/>
</dbReference>
<dbReference type="InterPro" id="IPR036640">
    <property type="entry name" value="ABC1_TM_sf"/>
</dbReference>
<proteinExistence type="predicted"/>
<dbReference type="Pfam" id="PF00664">
    <property type="entry name" value="ABC_membrane"/>
    <property type="match status" value="1"/>
</dbReference>
<dbReference type="InterPro" id="IPR003439">
    <property type="entry name" value="ABC_transporter-like_ATP-bd"/>
</dbReference>
<evidence type="ECO:0000256" key="7">
    <source>
        <dbReference type="SAM" id="Phobius"/>
    </source>
</evidence>
<organism evidence="10 11">
    <name type="scientific">Spongiactinospora rosea</name>
    <dbReference type="NCBI Taxonomy" id="2248750"/>
    <lineage>
        <taxon>Bacteria</taxon>
        <taxon>Bacillati</taxon>
        <taxon>Actinomycetota</taxon>
        <taxon>Actinomycetes</taxon>
        <taxon>Streptosporangiales</taxon>
        <taxon>Streptosporangiaceae</taxon>
        <taxon>Spongiactinospora</taxon>
    </lineage>
</organism>
<dbReference type="OrthoDB" id="9806127at2"/>
<keyword evidence="3" id="KW-0547">Nucleotide-binding</keyword>
<dbReference type="Gene3D" id="1.20.1560.10">
    <property type="entry name" value="ABC transporter type 1, transmembrane domain"/>
    <property type="match status" value="1"/>
</dbReference>
<dbReference type="InterPro" id="IPR017871">
    <property type="entry name" value="ABC_transporter-like_CS"/>
</dbReference>
<keyword evidence="4 10" id="KW-0067">ATP-binding</keyword>
<feature type="transmembrane region" description="Helical" evidence="7">
    <location>
        <begin position="175"/>
        <end position="193"/>
    </location>
</feature>
<evidence type="ECO:0000313" key="10">
    <source>
        <dbReference type="EMBL" id="RBQ22002.1"/>
    </source>
</evidence>
<reference evidence="10 11" key="1">
    <citation type="submission" date="2018-06" db="EMBL/GenBank/DDBJ databases">
        <title>Sphaerisporangium craniellae sp. nov., isolated from a marine sponge in the South China Sea.</title>
        <authorList>
            <person name="Li L."/>
        </authorList>
    </citation>
    <scope>NUCLEOTIDE SEQUENCE [LARGE SCALE GENOMIC DNA]</scope>
    <source>
        <strain evidence="10 11">LHW63015</strain>
    </source>
</reference>
<evidence type="ECO:0000256" key="3">
    <source>
        <dbReference type="ARBA" id="ARBA00022741"/>
    </source>
</evidence>
<dbReference type="InterPro" id="IPR003593">
    <property type="entry name" value="AAA+_ATPase"/>
</dbReference>
<evidence type="ECO:0000313" key="11">
    <source>
        <dbReference type="Proteomes" id="UP000253303"/>
    </source>
</evidence>
<feature type="transmembrane region" description="Helical" evidence="7">
    <location>
        <begin position="140"/>
        <end position="169"/>
    </location>
</feature>
<dbReference type="PROSITE" id="PS50893">
    <property type="entry name" value="ABC_TRANSPORTER_2"/>
    <property type="match status" value="1"/>
</dbReference>
<feature type="transmembrane region" description="Helical" evidence="7">
    <location>
        <begin position="64"/>
        <end position="85"/>
    </location>
</feature>
<dbReference type="PROSITE" id="PS00211">
    <property type="entry name" value="ABC_TRANSPORTER_1"/>
    <property type="match status" value="1"/>
</dbReference>
<accession>A0A366M952</accession>
<keyword evidence="6 7" id="KW-0472">Membrane</keyword>
<dbReference type="Pfam" id="PF00005">
    <property type="entry name" value="ABC_tran"/>
    <property type="match status" value="1"/>
</dbReference>
<dbReference type="CDD" id="cd07346">
    <property type="entry name" value="ABC_6TM_exporters"/>
    <property type="match status" value="1"/>
</dbReference>
<evidence type="ECO:0000259" key="9">
    <source>
        <dbReference type="PROSITE" id="PS50929"/>
    </source>
</evidence>
<feature type="domain" description="ABC transmembrane type-1" evidence="9">
    <location>
        <begin position="36"/>
        <end position="318"/>
    </location>
</feature>
<evidence type="ECO:0000256" key="1">
    <source>
        <dbReference type="ARBA" id="ARBA00004651"/>
    </source>
</evidence>
<feature type="transmembrane region" description="Helical" evidence="7">
    <location>
        <begin position="255"/>
        <end position="274"/>
    </location>
</feature>
<evidence type="ECO:0000256" key="4">
    <source>
        <dbReference type="ARBA" id="ARBA00022840"/>
    </source>
</evidence>
<dbReference type="InterPro" id="IPR039421">
    <property type="entry name" value="Type_1_exporter"/>
</dbReference>
<keyword evidence="11" id="KW-1185">Reference proteome</keyword>
<dbReference type="InterPro" id="IPR011527">
    <property type="entry name" value="ABC1_TM_dom"/>
</dbReference>
<protein>
    <submittedName>
        <fullName evidence="10">ABC transporter ATP-binding protein</fullName>
    </submittedName>
</protein>
<dbReference type="PANTHER" id="PTHR43394">
    <property type="entry name" value="ATP-DEPENDENT PERMEASE MDL1, MITOCHONDRIAL"/>
    <property type="match status" value="1"/>
</dbReference>
<dbReference type="EMBL" id="QMEY01000001">
    <property type="protein sequence ID" value="RBQ22002.1"/>
    <property type="molecule type" value="Genomic_DNA"/>
</dbReference>
<keyword evidence="5 7" id="KW-1133">Transmembrane helix</keyword>
<dbReference type="SUPFAM" id="SSF90123">
    <property type="entry name" value="ABC transporter transmembrane region"/>
    <property type="match status" value="1"/>
</dbReference>
<feature type="domain" description="ABC transporter" evidence="8">
    <location>
        <begin position="353"/>
        <end position="588"/>
    </location>
</feature>
<dbReference type="Gene3D" id="3.40.50.300">
    <property type="entry name" value="P-loop containing nucleotide triphosphate hydrolases"/>
    <property type="match status" value="1"/>
</dbReference>
<evidence type="ECO:0000256" key="2">
    <source>
        <dbReference type="ARBA" id="ARBA00022692"/>
    </source>
</evidence>
<dbReference type="PROSITE" id="PS50929">
    <property type="entry name" value="ABC_TM1F"/>
    <property type="match status" value="1"/>
</dbReference>
<evidence type="ECO:0000256" key="6">
    <source>
        <dbReference type="ARBA" id="ARBA00023136"/>
    </source>
</evidence>
<comment type="caution">
    <text evidence="10">The sequence shown here is derived from an EMBL/GenBank/DDBJ whole genome shotgun (WGS) entry which is preliminary data.</text>
</comment>
<dbReference type="AlphaFoldDB" id="A0A366M952"/>
<comment type="subcellular location">
    <subcellularLocation>
        <location evidence="1">Cell membrane</location>
        <topology evidence="1">Multi-pass membrane protein</topology>
    </subcellularLocation>
</comment>
<dbReference type="GO" id="GO:0016887">
    <property type="term" value="F:ATP hydrolysis activity"/>
    <property type="evidence" value="ECO:0007669"/>
    <property type="project" value="InterPro"/>
</dbReference>
<dbReference type="PANTHER" id="PTHR43394:SF1">
    <property type="entry name" value="ATP-BINDING CASSETTE SUB-FAMILY B MEMBER 10, MITOCHONDRIAL"/>
    <property type="match status" value="1"/>
</dbReference>
<evidence type="ECO:0000256" key="5">
    <source>
        <dbReference type="ARBA" id="ARBA00022989"/>
    </source>
</evidence>
<dbReference type="InterPro" id="IPR027417">
    <property type="entry name" value="P-loop_NTPase"/>
</dbReference>
<dbReference type="SUPFAM" id="SSF52540">
    <property type="entry name" value="P-loop containing nucleoside triphosphate hydrolases"/>
    <property type="match status" value="1"/>
</dbReference>
<feature type="transmembrane region" description="Helical" evidence="7">
    <location>
        <begin position="35"/>
        <end position="52"/>
    </location>
</feature>
<dbReference type="GO" id="GO:0005524">
    <property type="term" value="F:ATP binding"/>
    <property type="evidence" value="ECO:0007669"/>
    <property type="project" value="UniProtKB-KW"/>
</dbReference>
<gene>
    <name evidence="10" type="ORF">DP939_04880</name>
</gene>